<dbReference type="Proteomes" id="UP000268623">
    <property type="component" value="Unassembled WGS sequence"/>
</dbReference>
<reference evidence="6 7" key="1">
    <citation type="submission" date="2018-08" db="EMBL/GenBank/DDBJ databases">
        <title>Genome sequence of Methylocystis hirsuta CSC1, a methanotroph able to accumulate PHAs.</title>
        <authorList>
            <person name="Bordel S."/>
            <person name="Rodriguez E."/>
            <person name="Gancedo J."/>
            <person name="Munoz R."/>
        </authorList>
    </citation>
    <scope>NUCLEOTIDE SEQUENCE [LARGE SCALE GENOMIC DNA]</scope>
    <source>
        <strain evidence="6 7">CSC1</strain>
    </source>
</reference>
<dbReference type="AlphaFoldDB" id="A0A3M9XL29"/>
<dbReference type="Pfam" id="PF02630">
    <property type="entry name" value="SCO1-SenC"/>
    <property type="match status" value="1"/>
</dbReference>
<dbReference type="InterPro" id="IPR036249">
    <property type="entry name" value="Thioredoxin-like_sf"/>
</dbReference>
<comment type="similarity">
    <text evidence="1">Belongs to the SCO1/2 family.</text>
</comment>
<keyword evidence="3" id="KW-0812">Transmembrane</keyword>
<evidence type="ECO:0000313" key="7">
    <source>
        <dbReference type="Proteomes" id="UP000268623"/>
    </source>
</evidence>
<gene>
    <name evidence="6" type="ORF">D1O30_04405</name>
</gene>
<keyword evidence="7" id="KW-1185">Reference proteome</keyword>
<dbReference type="RefSeq" id="WP_123174955.1">
    <property type="nucleotide sequence ID" value="NZ_QWDD01000001.1"/>
</dbReference>
<feature type="domain" description="Thioredoxin" evidence="5">
    <location>
        <begin position="33"/>
        <end position="203"/>
    </location>
</feature>
<feature type="transmembrane region" description="Helical" evidence="3">
    <location>
        <begin position="227"/>
        <end position="251"/>
    </location>
</feature>
<dbReference type="Gene3D" id="3.40.30.10">
    <property type="entry name" value="Glutaredoxin"/>
    <property type="match status" value="1"/>
</dbReference>
<keyword evidence="3" id="KW-0472">Membrane</keyword>
<protein>
    <submittedName>
        <fullName evidence="6">SCO family protein</fullName>
    </submittedName>
</protein>
<evidence type="ECO:0000259" key="5">
    <source>
        <dbReference type="PROSITE" id="PS51352"/>
    </source>
</evidence>
<accession>A0A3M9XL29</accession>
<dbReference type="EMBL" id="QWDD01000001">
    <property type="protein sequence ID" value="RNJ48967.1"/>
    <property type="molecule type" value="Genomic_DNA"/>
</dbReference>
<evidence type="ECO:0000256" key="1">
    <source>
        <dbReference type="ARBA" id="ARBA00010996"/>
    </source>
</evidence>
<feature type="signal peptide" evidence="4">
    <location>
        <begin position="1"/>
        <end position="20"/>
    </location>
</feature>
<evidence type="ECO:0000256" key="2">
    <source>
        <dbReference type="ARBA" id="ARBA00023008"/>
    </source>
</evidence>
<evidence type="ECO:0000256" key="3">
    <source>
        <dbReference type="SAM" id="Phobius"/>
    </source>
</evidence>
<sequence length="260" mass="27675">MKPLLTLLALLLLNNLPAYAQRTPNITGVAYKQKLGALLPLESAFTDADGQDVRIGDVFNRAPVILVLGYFHCDRLCGVTRLALLRAAQKAGLSAGSDYVFVAISIDPTEKTDAAREAREIDFAAASPIGAAEGFRYLTGTPENIRAVAEAVGYIYRNGARPQTFIHPIGAVVLTAPGVVSAYLSGIGSSHEAIRGAVEAAATQNIAPRASPALLLCFDFDSTTGRYTFAIMKFLRIGAAGMILALAAMIYREFRKGARV</sequence>
<dbReference type="InterPro" id="IPR003782">
    <property type="entry name" value="SCO1/SenC"/>
</dbReference>
<evidence type="ECO:0000256" key="4">
    <source>
        <dbReference type="SAM" id="SignalP"/>
    </source>
</evidence>
<dbReference type="OrthoDB" id="9786756at2"/>
<feature type="chain" id="PRO_5018051608" evidence="4">
    <location>
        <begin position="21"/>
        <end position="260"/>
    </location>
</feature>
<keyword evidence="2" id="KW-0186">Copper</keyword>
<keyword evidence="4" id="KW-0732">Signal</keyword>
<keyword evidence="3" id="KW-1133">Transmembrane helix</keyword>
<dbReference type="CDD" id="cd02968">
    <property type="entry name" value="SCO"/>
    <property type="match status" value="1"/>
</dbReference>
<name>A0A3M9XL29_9HYPH</name>
<dbReference type="PROSITE" id="PS51352">
    <property type="entry name" value="THIOREDOXIN_2"/>
    <property type="match status" value="1"/>
</dbReference>
<dbReference type="InterPro" id="IPR013766">
    <property type="entry name" value="Thioredoxin_domain"/>
</dbReference>
<organism evidence="6 7">
    <name type="scientific">Methylocystis hirsuta</name>
    <dbReference type="NCBI Taxonomy" id="369798"/>
    <lineage>
        <taxon>Bacteria</taxon>
        <taxon>Pseudomonadati</taxon>
        <taxon>Pseudomonadota</taxon>
        <taxon>Alphaproteobacteria</taxon>
        <taxon>Hyphomicrobiales</taxon>
        <taxon>Methylocystaceae</taxon>
        <taxon>Methylocystis</taxon>
    </lineage>
</organism>
<dbReference type="SUPFAM" id="SSF52833">
    <property type="entry name" value="Thioredoxin-like"/>
    <property type="match status" value="1"/>
</dbReference>
<proteinExistence type="inferred from homology"/>
<evidence type="ECO:0000313" key="6">
    <source>
        <dbReference type="EMBL" id="RNJ48967.1"/>
    </source>
</evidence>
<comment type="caution">
    <text evidence="6">The sequence shown here is derived from an EMBL/GenBank/DDBJ whole genome shotgun (WGS) entry which is preliminary data.</text>
</comment>